<dbReference type="FunFam" id="1.10.10.10:FF:000001">
    <property type="entry name" value="LysR family transcriptional regulator"/>
    <property type="match status" value="1"/>
</dbReference>
<gene>
    <name evidence="6" type="ORF">D3272_04395</name>
</gene>
<dbReference type="GO" id="GO:0006351">
    <property type="term" value="P:DNA-templated transcription"/>
    <property type="evidence" value="ECO:0007669"/>
    <property type="project" value="TreeGrafter"/>
</dbReference>
<dbReference type="Pfam" id="PF03466">
    <property type="entry name" value="LysR_substrate"/>
    <property type="match status" value="1"/>
</dbReference>
<dbReference type="RefSeq" id="WP_129217938.1">
    <property type="nucleotide sequence ID" value="NZ_QYBC01000003.1"/>
</dbReference>
<dbReference type="Pfam" id="PF00126">
    <property type="entry name" value="HTH_1"/>
    <property type="match status" value="1"/>
</dbReference>
<sequence>MTDLNALMIFAKVVEAKSFSEAARRLAMPVSTVSRRVADLEEEFGTRLLVRSTRSVRLTESGTKVIQQARSLAEINDALDRVKANRRAERSETLRLSAPPSISDTVLAPLVTAFQLAFPDIGVKVFISGRIGDAFAEGVDLEVKIGPRRDTELVRQPLISYRHQIVASPDYLRGAKPVLAPRDLLGHPLLAFAFPSIESTWTLTEISGCGKETLRFRPQLAIGDYAGLTSIMLAGGGIGDLPPVVQPDLMRDGRLVEVLPAWTLPVFDLSLVHPPTRTPSQPMRAFKDFAASMVPKLFPDLPI</sequence>
<dbReference type="InterPro" id="IPR058163">
    <property type="entry name" value="LysR-type_TF_proteobact-type"/>
</dbReference>
<evidence type="ECO:0000259" key="5">
    <source>
        <dbReference type="PROSITE" id="PS50931"/>
    </source>
</evidence>
<accession>A0A4Q2RGF1</accession>
<dbReference type="AlphaFoldDB" id="A0A4Q2RGF1"/>
<evidence type="ECO:0000313" key="7">
    <source>
        <dbReference type="Proteomes" id="UP000289411"/>
    </source>
</evidence>
<feature type="domain" description="HTH lysR-type" evidence="5">
    <location>
        <begin position="1"/>
        <end position="59"/>
    </location>
</feature>
<dbReference type="EMBL" id="QYBC01000003">
    <property type="protein sequence ID" value="RYB06581.1"/>
    <property type="molecule type" value="Genomic_DNA"/>
</dbReference>
<dbReference type="SUPFAM" id="SSF53850">
    <property type="entry name" value="Periplasmic binding protein-like II"/>
    <property type="match status" value="1"/>
</dbReference>
<protein>
    <submittedName>
        <fullName evidence="6">LysR family transcriptional regulator</fullName>
    </submittedName>
</protein>
<reference evidence="6 7" key="1">
    <citation type="submission" date="2018-09" db="EMBL/GenBank/DDBJ databases">
        <authorList>
            <person name="Grouzdev D.S."/>
            <person name="Krutkina M.S."/>
        </authorList>
    </citation>
    <scope>NUCLEOTIDE SEQUENCE [LARGE SCALE GENOMIC DNA]</scope>
    <source>
        <strain evidence="6 7">RmlP001</strain>
    </source>
</reference>
<dbReference type="SUPFAM" id="SSF46785">
    <property type="entry name" value="Winged helix' DNA-binding domain"/>
    <property type="match status" value="1"/>
</dbReference>
<name>A0A4Q2RGF1_9HYPH</name>
<dbReference type="PANTHER" id="PTHR30537:SF68">
    <property type="entry name" value="TRANSCRIPTIONAL REGULATOR-RELATED"/>
    <property type="match status" value="1"/>
</dbReference>
<evidence type="ECO:0000256" key="1">
    <source>
        <dbReference type="ARBA" id="ARBA00009437"/>
    </source>
</evidence>
<comment type="similarity">
    <text evidence="1">Belongs to the LysR transcriptional regulatory family.</text>
</comment>
<dbReference type="PROSITE" id="PS50931">
    <property type="entry name" value="HTH_LYSR"/>
    <property type="match status" value="1"/>
</dbReference>
<evidence type="ECO:0000256" key="2">
    <source>
        <dbReference type="ARBA" id="ARBA00023015"/>
    </source>
</evidence>
<dbReference type="GO" id="GO:0003700">
    <property type="term" value="F:DNA-binding transcription factor activity"/>
    <property type="evidence" value="ECO:0007669"/>
    <property type="project" value="InterPro"/>
</dbReference>
<organism evidence="6 7">
    <name type="scientific">Lichenibacterium ramalinae</name>
    <dbReference type="NCBI Taxonomy" id="2316527"/>
    <lineage>
        <taxon>Bacteria</taxon>
        <taxon>Pseudomonadati</taxon>
        <taxon>Pseudomonadota</taxon>
        <taxon>Alphaproteobacteria</taxon>
        <taxon>Hyphomicrobiales</taxon>
        <taxon>Lichenihabitantaceae</taxon>
        <taxon>Lichenibacterium</taxon>
    </lineage>
</organism>
<keyword evidence="3" id="KW-0238">DNA-binding</keyword>
<dbReference type="InterPro" id="IPR036388">
    <property type="entry name" value="WH-like_DNA-bd_sf"/>
</dbReference>
<evidence type="ECO:0000313" key="6">
    <source>
        <dbReference type="EMBL" id="RYB06581.1"/>
    </source>
</evidence>
<dbReference type="PANTHER" id="PTHR30537">
    <property type="entry name" value="HTH-TYPE TRANSCRIPTIONAL REGULATOR"/>
    <property type="match status" value="1"/>
</dbReference>
<dbReference type="GO" id="GO:0043565">
    <property type="term" value="F:sequence-specific DNA binding"/>
    <property type="evidence" value="ECO:0007669"/>
    <property type="project" value="TreeGrafter"/>
</dbReference>
<dbReference type="Proteomes" id="UP000289411">
    <property type="component" value="Unassembled WGS sequence"/>
</dbReference>
<evidence type="ECO:0000256" key="4">
    <source>
        <dbReference type="ARBA" id="ARBA00023163"/>
    </source>
</evidence>
<dbReference type="InterPro" id="IPR005119">
    <property type="entry name" value="LysR_subst-bd"/>
</dbReference>
<dbReference type="InterPro" id="IPR000847">
    <property type="entry name" value="LysR_HTH_N"/>
</dbReference>
<reference evidence="6 7" key="2">
    <citation type="submission" date="2019-02" db="EMBL/GenBank/DDBJ databases">
        <title>'Lichenibacterium ramalinii' gen. nov. sp. nov., 'Lichenibacterium minor' gen. nov. sp. nov.</title>
        <authorList>
            <person name="Pankratov T."/>
        </authorList>
    </citation>
    <scope>NUCLEOTIDE SEQUENCE [LARGE SCALE GENOMIC DNA]</scope>
    <source>
        <strain evidence="6 7">RmlP001</strain>
    </source>
</reference>
<keyword evidence="2" id="KW-0805">Transcription regulation</keyword>
<comment type="caution">
    <text evidence="6">The sequence shown here is derived from an EMBL/GenBank/DDBJ whole genome shotgun (WGS) entry which is preliminary data.</text>
</comment>
<evidence type="ECO:0000256" key="3">
    <source>
        <dbReference type="ARBA" id="ARBA00023125"/>
    </source>
</evidence>
<keyword evidence="7" id="KW-1185">Reference proteome</keyword>
<dbReference type="Gene3D" id="1.10.10.10">
    <property type="entry name" value="Winged helix-like DNA-binding domain superfamily/Winged helix DNA-binding domain"/>
    <property type="match status" value="1"/>
</dbReference>
<proteinExistence type="inferred from homology"/>
<keyword evidence="4" id="KW-0804">Transcription</keyword>
<dbReference type="InterPro" id="IPR036390">
    <property type="entry name" value="WH_DNA-bd_sf"/>
</dbReference>
<dbReference type="CDD" id="cd08422">
    <property type="entry name" value="PBP2_CrgA_like"/>
    <property type="match status" value="1"/>
</dbReference>
<dbReference type="Gene3D" id="3.40.190.290">
    <property type="match status" value="1"/>
</dbReference>
<dbReference type="OrthoDB" id="9786526at2"/>